<evidence type="ECO:0000256" key="2">
    <source>
        <dbReference type="SAM" id="Phobius"/>
    </source>
</evidence>
<keyword evidence="2" id="KW-1133">Transmembrane helix</keyword>
<accession>A0A1G4K4U4</accession>
<keyword evidence="2" id="KW-0472">Membrane</keyword>
<evidence type="ECO:0000256" key="1">
    <source>
        <dbReference type="SAM" id="MobiDB-lite"/>
    </source>
</evidence>
<dbReference type="Pfam" id="PF22787">
    <property type="entry name" value="Tag1_M"/>
    <property type="match status" value="1"/>
</dbReference>
<proteinExistence type="predicted"/>
<dbReference type="OrthoDB" id="5596576at2759"/>
<evidence type="ECO:0000313" key="7">
    <source>
        <dbReference type="Proteomes" id="UP000190274"/>
    </source>
</evidence>
<feature type="domain" description="Tag1 middle barrel-like" evidence="5">
    <location>
        <begin position="279"/>
        <end position="442"/>
    </location>
</feature>
<dbReference type="Pfam" id="PF20775">
    <property type="entry name" value="Tag1_N"/>
    <property type="match status" value="1"/>
</dbReference>
<keyword evidence="2" id="KW-0812">Transmembrane</keyword>
<evidence type="ECO:0000259" key="3">
    <source>
        <dbReference type="Pfam" id="PF20775"/>
    </source>
</evidence>
<keyword evidence="7" id="KW-1185">Reference proteome</keyword>
<feature type="region of interest" description="Disordered" evidence="1">
    <location>
        <begin position="1"/>
        <end position="24"/>
    </location>
</feature>
<dbReference type="InterPro" id="IPR055011">
    <property type="entry name" value="Tag1_C"/>
</dbReference>
<evidence type="ECO:0000259" key="5">
    <source>
        <dbReference type="Pfam" id="PF22787"/>
    </source>
</evidence>
<sequence length="612" mass="69753">MSTEDLEQRPLQPEQQANYGATSSQSEAKYHKRYPYRPLMALITVIMVLFSLAGCVLYLRRFIPSQEAVRQYYEDVTKINIHSVSYEGWYSENATESELWMGDTTISKDGEKVRKYLKLRTTAGVQFDHELATSRLSNDTAYSDRQKKMIRFFSQKILKTVCFELNSMTAFNDNSTATQALGSVSIPQTVCLDLRANQKTELDFPIIIHPDAQNVASVIIKIWKRKFQELNLWSKFDITLTKWGYSLGKINIDRLNWNDFLNWGRLKSYVEEVHSFFEQPMEVDNMEFSDNDKAVDFRVAISYTLPTQLSGLFRFEENATIPSTFWKVRMPGCIGSDPILLENAVFWTPTLLIRDFYQNSNPVLLNISGRVHGPLPDELLYQVCDSDEENVVTPINLFLNRMFNATETVQFDIIGHTSGHSTHTIVPKAMLDEILSKLSQPVQANLTLNADQLVEQVSINGMKLKWVQKGWDDKKLTMMGEVISMVNIPFYNSANAGGKTTMSIQKIKGRTKLFHNDVHFVTIPMDVWTPADSEILPTNDPKRNILRVSFDIADKDVEVVDRLELTRCLNEVLVKGQAEVFVEGNLDLMVDTRLGSIVLLGLEGDGTTIVKK</sequence>
<evidence type="ECO:0000259" key="4">
    <source>
        <dbReference type="Pfam" id="PF22786"/>
    </source>
</evidence>
<feature type="domain" description="Tag1 N-terminal" evidence="3">
    <location>
        <begin position="64"/>
        <end position="263"/>
    </location>
</feature>
<name>A0A1G4K4U4_9SACH</name>
<protein>
    <submittedName>
        <fullName evidence="6">LADA_0H15346g1_1</fullName>
    </submittedName>
</protein>
<dbReference type="Pfam" id="PF22786">
    <property type="entry name" value="Tag1_C"/>
    <property type="match status" value="1"/>
</dbReference>
<dbReference type="Proteomes" id="UP000190274">
    <property type="component" value="Chromosome H"/>
</dbReference>
<dbReference type="STRING" id="1266660.A0A1G4K4U4"/>
<feature type="compositionally biased region" description="Polar residues" evidence="1">
    <location>
        <begin position="13"/>
        <end position="24"/>
    </location>
</feature>
<feature type="transmembrane region" description="Helical" evidence="2">
    <location>
        <begin position="39"/>
        <end position="59"/>
    </location>
</feature>
<dbReference type="InterPro" id="IPR055010">
    <property type="entry name" value="Tag1_M"/>
</dbReference>
<feature type="domain" description="Tag1 C-terminal" evidence="4">
    <location>
        <begin position="500"/>
        <end position="611"/>
    </location>
</feature>
<reference evidence="6 7" key="1">
    <citation type="submission" date="2016-03" db="EMBL/GenBank/DDBJ databases">
        <authorList>
            <person name="Devillers H."/>
        </authorList>
    </citation>
    <scope>NUCLEOTIDE SEQUENCE [LARGE SCALE GENOMIC DNA]</scope>
    <source>
        <strain evidence="6">CBS 10888</strain>
    </source>
</reference>
<dbReference type="InterPro" id="IPR055012">
    <property type="entry name" value="Tag1_N"/>
</dbReference>
<gene>
    <name evidence="6" type="ORF">LADA_0H15346G</name>
</gene>
<organism evidence="6 7">
    <name type="scientific">Lachancea dasiensis</name>
    <dbReference type="NCBI Taxonomy" id="1072105"/>
    <lineage>
        <taxon>Eukaryota</taxon>
        <taxon>Fungi</taxon>
        <taxon>Dikarya</taxon>
        <taxon>Ascomycota</taxon>
        <taxon>Saccharomycotina</taxon>
        <taxon>Saccharomycetes</taxon>
        <taxon>Saccharomycetales</taxon>
        <taxon>Saccharomycetaceae</taxon>
        <taxon>Lachancea</taxon>
    </lineage>
</organism>
<dbReference type="EMBL" id="LT598461">
    <property type="protein sequence ID" value="SCU98786.1"/>
    <property type="molecule type" value="Genomic_DNA"/>
</dbReference>
<dbReference type="AlphaFoldDB" id="A0A1G4K4U4"/>
<evidence type="ECO:0000313" key="6">
    <source>
        <dbReference type="EMBL" id="SCU98786.1"/>
    </source>
</evidence>